<dbReference type="Proteomes" id="UP000266861">
    <property type="component" value="Unassembled WGS sequence"/>
</dbReference>
<sequence>MLQKIYPIDYQLQDKEMRAWKAMFKACGCTNVTPFHLNRYHHHLKEAHSTYDCNTSYNPFLVVLAMVMGVVESLVLLDVSLIDDNKDFKVSVVVDGSDCCCGCC</sequence>
<organism evidence="2 3">
    <name type="scientific">Diversispora epigaea</name>
    <dbReference type="NCBI Taxonomy" id="1348612"/>
    <lineage>
        <taxon>Eukaryota</taxon>
        <taxon>Fungi</taxon>
        <taxon>Fungi incertae sedis</taxon>
        <taxon>Mucoromycota</taxon>
        <taxon>Glomeromycotina</taxon>
        <taxon>Glomeromycetes</taxon>
        <taxon>Diversisporales</taxon>
        <taxon>Diversisporaceae</taxon>
        <taxon>Diversispora</taxon>
    </lineage>
</organism>
<evidence type="ECO:0000313" key="2">
    <source>
        <dbReference type="EMBL" id="RHZ55254.1"/>
    </source>
</evidence>
<evidence type="ECO:0000313" key="3">
    <source>
        <dbReference type="Proteomes" id="UP000266861"/>
    </source>
</evidence>
<name>A0A397H0K0_9GLOM</name>
<keyword evidence="3" id="KW-1185">Reference proteome</keyword>
<keyword evidence="1" id="KW-0812">Transmembrane</keyword>
<keyword evidence="1" id="KW-0472">Membrane</keyword>
<reference evidence="2 3" key="1">
    <citation type="submission" date="2018-08" db="EMBL/GenBank/DDBJ databases">
        <title>Genome and evolution of the arbuscular mycorrhizal fungus Diversispora epigaea (formerly Glomus versiforme) and its bacterial endosymbionts.</title>
        <authorList>
            <person name="Sun X."/>
            <person name="Fei Z."/>
            <person name="Harrison M."/>
        </authorList>
    </citation>
    <scope>NUCLEOTIDE SEQUENCE [LARGE SCALE GENOMIC DNA]</scope>
    <source>
        <strain evidence="2 3">IT104</strain>
    </source>
</reference>
<gene>
    <name evidence="2" type="ORF">Glove_417g28</name>
</gene>
<evidence type="ECO:0000256" key="1">
    <source>
        <dbReference type="SAM" id="Phobius"/>
    </source>
</evidence>
<proteinExistence type="predicted"/>
<dbReference type="EMBL" id="PQFF01000370">
    <property type="protein sequence ID" value="RHZ55254.1"/>
    <property type="molecule type" value="Genomic_DNA"/>
</dbReference>
<dbReference type="AlphaFoldDB" id="A0A397H0K0"/>
<accession>A0A397H0K0</accession>
<dbReference type="OrthoDB" id="2439475at2759"/>
<comment type="caution">
    <text evidence="2">The sequence shown here is derived from an EMBL/GenBank/DDBJ whole genome shotgun (WGS) entry which is preliminary data.</text>
</comment>
<feature type="transmembrane region" description="Helical" evidence="1">
    <location>
        <begin position="60"/>
        <end position="79"/>
    </location>
</feature>
<protein>
    <submittedName>
        <fullName evidence="2">Uncharacterized protein</fullName>
    </submittedName>
</protein>
<keyword evidence="1" id="KW-1133">Transmembrane helix</keyword>